<dbReference type="InterPro" id="IPR029044">
    <property type="entry name" value="Nucleotide-diphossugar_trans"/>
</dbReference>
<dbReference type="GO" id="GO:0016758">
    <property type="term" value="F:hexosyltransferase activity"/>
    <property type="evidence" value="ECO:0007669"/>
    <property type="project" value="UniProtKB-ARBA"/>
</dbReference>
<accession>A0AA87RIA8</accession>
<dbReference type="CDD" id="cd00761">
    <property type="entry name" value="Glyco_tranf_GTA_type"/>
    <property type="match status" value="1"/>
</dbReference>
<dbReference type="AlphaFoldDB" id="A0AA87RIA8"/>
<dbReference type="Gene3D" id="3.90.550.10">
    <property type="entry name" value="Spore Coat Polysaccharide Biosynthesis Protein SpsA, Chain A"/>
    <property type="match status" value="1"/>
</dbReference>
<dbReference type="PANTHER" id="PTHR22916">
    <property type="entry name" value="GLYCOSYLTRANSFERASE"/>
    <property type="match status" value="1"/>
</dbReference>
<dbReference type="PANTHER" id="PTHR22916:SF3">
    <property type="entry name" value="UDP-GLCNAC:BETAGAL BETA-1,3-N-ACETYLGLUCOSAMINYLTRANSFERASE-LIKE PROTEIN 1"/>
    <property type="match status" value="1"/>
</dbReference>
<feature type="domain" description="Glycosyltransferase 2-like" evidence="1">
    <location>
        <begin position="2"/>
        <end position="158"/>
    </location>
</feature>
<reference evidence="2 3" key="1">
    <citation type="submission" date="2019-07" db="EMBL/GenBank/DDBJ databases">
        <title>Whole genome shotgun sequence of Agrococcus baldri NBRC 103055.</title>
        <authorList>
            <person name="Hosoyama A."/>
            <person name="Uohara A."/>
            <person name="Ohji S."/>
            <person name="Ichikawa N."/>
        </authorList>
    </citation>
    <scope>NUCLEOTIDE SEQUENCE [LARGE SCALE GENOMIC DNA]</scope>
    <source>
        <strain evidence="2 3">NBRC 103055</strain>
    </source>
</reference>
<dbReference type="Proteomes" id="UP000321749">
    <property type="component" value="Unassembled WGS sequence"/>
</dbReference>
<evidence type="ECO:0000259" key="1">
    <source>
        <dbReference type="Pfam" id="PF00535"/>
    </source>
</evidence>
<organism evidence="2 3">
    <name type="scientific">Agrococcus baldri</name>
    <dbReference type="NCBI Taxonomy" id="153730"/>
    <lineage>
        <taxon>Bacteria</taxon>
        <taxon>Bacillati</taxon>
        <taxon>Actinomycetota</taxon>
        <taxon>Actinomycetes</taxon>
        <taxon>Micrococcales</taxon>
        <taxon>Microbacteriaceae</taxon>
        <taxon>Agrococcus</taxon>
    </lineage>
</organism>
<protein>
    <recommendedName>
        <fullName evidence="1">Glycosyltransferase 2-like domain-containing protein</fullName>
    </recommendedName>
</protein>
<comment type="caution">
    <text evidence="2">The sequence shown here is derived from an EMBL/GenBank/DDBJ whole genome shotgun (WGS) entry which is preliminary data.</text>
</comment>
<name>A0AA87RIA8_9MICO</name>
<gene>
    <name evidence="2" type="ORF">ABA31_21060</name>
</gene>
<dbReference type="InterPro" id="IPR001173">
    <property type="entry name" value="Glyco_trans_2-like"/>
</dbReference>
<dbReference type="Pfam" id="PF00535">
    <property type="entry name" value="Glycos_transf_2"/>
    <property type="match status" value="1"/>
</dbReference>
<keyword evidence="3" id="KW-1185">Reference proteome</keyword>
<evidence type="ECO:0000313" key="3">
    <source>
        <dbReference type="Proteomes" id="UP000321749"/>
    </source>
</evidence>
<sequence length="478" mass="52372">MPMRDVGEWVSQTVDSLRRQTLADIEVLLVDDGSSDDTVERAEAAIDGDPRFTILHGEGAGAARARNLAISRARGDYLAFADGDDIIPVDAYRILIDQARSTGAEMVIGNHLVMEPQRLTTRDQSLPIYGEVRTGLMIADEPRFLRDRVCWNRIIRRASWHSARLEFADSRRSNDIQAMTHAYCAFAFDVVPQPVYAYRRRIGSTSMTSSKQQPGPLRDHFLQEIACREAVQRLRNGRLTERYYAGILEFDIWAHGTAAVLDESPEFDEARDLLVELVAAAPRGSFAALDPIRRLVYGLIARRSWGLARAIVASHEGTIEAFAARDLDAQISAAVLADRDAHRALAIVLQAELIAPMADPTTPDAETVRLHGLLADVVGAGISPAALTRHMRALVALPEGASVAVIRAAAAHAIEAGSLGTSARKLRDVAAAAARGQVRTSLRAARAIRPHDLATIAKEVRPQHVRLALRRLASRVRR</sequence>
<dbReference type="EMBL" id="BJUU01000013">
    <property type="protein sequence ID" value="GEK80755.1"/>
    <property type="molecule type" value="Genomic_DNA"/>
</dbReference>
<evidence type="ECO:0000313" key="2">
    <source>
        <dbReference type="EMBL" id="GEK80755.1"/>
    </source>
</evidence>
<proteinExistence type="predicted"/>
<dbReference type="SUPFAM" id="SSF53448">
    <property type="entry name" value="Nucleotide-diphospho-sugar transferases"/>
    <property type="match status" value="1"/>
</dbReference>